<reference evidence="3" key="1">
    <citation type="journal article" date="2019" name="Int. J. Syst. Evol. Microbiol.">
        <title>The Global Catalogue of Microorganisms (GCM) 10K type strain sequencing project: providing services to taxonomists for standard genome sequencing and annotation.</title>
        <authorList>
            <consortium name="The Broad Institute Genomics Platform"/>
            <consortium name="The Broad Institute Genome Sequencing Center for Infectious Disease"/>
            <person name="Wu L."/>
            <person name="Ma J."/>
        </authorList>
    </citation>
    <scope>NUCLEOTIDE SEQUENCE [LARGE SCALE GENOMIC DNA]</scope>
    <source>
        <strain evidence="3">JCM 18063</strain>
    </source>
</reference>
<feature type="region of interest" description="Disordered" evidence="1">
    <location>
        <begin position="1"/>
        <end position="24"/>
    </location>
</feature>
<dbReference type="EMBL" id="BAABID010000006">
    <property type="protein sequence ID" value="GAA4724323.1"/>
    <property type="molecule type" value="Genomic_DNA"/>
</dbReference>
<dbReference type="Proteomes" id="UP001500956">
    <property type="component" value="Unassembled WGS sequence"/>
</dbReference>
<sequence>MLPGPGGQGAHVREAVGAGAVGGQDVEQRVVRGGRLGSVHAAQCGTAAEPQGCREILKADFSASTISLRIPAGAPGSAQMCARGTQYSSSEMHGSRPTGARPP</sequence>
<organism evidence="2 3">
    <name type="scientific">Isoptericola chiayiensis</name>
    <dbReference type="NCBI Taxonomy" id="579446"/>
    <lineage>
        <taxon>Bacteria</taxon>
        <taxon>Bacillati</taxon>
        <taxon>Actinomycetota</taxon>
        <taxon>Actinomycetes</taxon>
        <taxon>Micrococcales</taxon>
        <taxon>Promicromonosporaceae</taxon>
        <taxon>Isoptericola</taxon>
    </lineage>
</organism>
<gene>
    <name evidence="2" type="ORF">GCM10023216_12840</name>
</gene>
<name>A0ABP8YAA5_9MICO</name>
<proteinExistence type="predicted"/>
<evidence type="ECO:0000256" key="1">
    <source>
        <dbReference type="SAM" id="MobiDB-lite"/>
    </source>
</evidence>
<accession>A0ABP8YAA5</accession>
<protein>
    <submittedName>
        <fullName evidence="2">Uncharacterized protein</fullName>
    </submittedName>
</protein>
<evidence type="ECO:0000313" key="3">
    <source>
        <dbReference type="Proteomes" id="UP001500956"/>
    </source>
</evidence>
<comment type="caution">
    <text evidence="2">The sequence shown here is derived from an EMBL/GenBank/DDBJ whole genome shotgun (WGS) entry which is preliminary data.</text>
</comment>
<keyword evidence="3" id="KW-1185">Reference proteome</keyword>
<evidence type="ECO:0000313" key="2">
    <source>
        <dbReference type="EMBL" id="GAA4724323.1"/>
    </source>
</evidence>